<evidence type="ECO:0000256" key="1">
    <source>
        <dbReference type="SAM" id="Phobius"/>
    </source>
</evidence>
<sequence>MLKNVILKTALGLYFFCMILFFLVQLFFRDEQIFHFSEFQYLLATSISNAFIITTVFALTAAYNLIYWGKRKTLNFFQTFKLTFSPGAIAGLLALASIFYLFYSVDASGIQALLQQYLDYSLLQAQKEGNLEEVKPIINSTAVRETNLLNIRTFTLMSLGVLFFNFSLGIMFSFLWKVKTSK</sequence>
<evidence type="ECO:0000313" key="3">
    <source>
        <dbReference type="Proteomes" id="UP000262142"/>
    </source>
</evidence>
<feature type="transmembrane region" description="Helical" evidence="1">
    <location>
        <begin position="80"/>
        <end position="103"/>
    </location>
</feature>
<protein>
    <recommendedName>
        <fullName evidence="4">DUF4199 domain-containing protein</fullName>
    </recommendedName>
</protein>
<accession>A0A383U2H9</accession>
<dbReference type="Proteomes" id="UP000262142">
    <property type="component" value="Unassembled WGS sequence"/>
</dbReference>
<dbReference type="EMBL" id="UNSC01000007">
    <property type="protein sequence ID" value="SZD74132.1"/>
    <property type="molecule type" value="Genomic_DNA"/>
</dbReference>
<dbReference type="RefSeq" id="WP_119058488.1">
    <property type="nucleotide sequence ID" value="NZ_UNSC01000007.1"/>
</dbReference>
<keyword evidence="3" id="KW-1185">Reference proteome</keyword>
<evidence type="ECO:0000313" key="2">
    <source>
        <dbReference type="EMBL" id="SZD74132.1"/>
    </source>
</evidence>
<reference evidence="2 3" key="1">
    <citation type="submission" date="2018-09" db="EMBL/GenBank/DDBJ databases">
        <authorList>
            <consortium name="Pathogen Informatics"/>
        </authorList>
    </citation>
    <scope>NUCLEOTIDE SEQUENCE [LARGE SCALE GENOMIC DNA]</scope>
    <source>
        <strain evidence="2 3">OH-22767</strain>
    </source>
</reference>
<gene>
    <name evidence="2" type="ORF">SAMEA104719789_01590</name>
</gene>
<keyword evidence="1" id="KW-0812">Transmembrane</keyword>
<keyword evidence="1" id="KW-1133">Transmembrane helix</keyword>
<feature type="transmembrane region" description="Helical" evidence="1">
    <location>
        <begin position="154"/>
        <end position="176"/>
    </location>
</feature>
<organism evidence="2 3">
    <name type="scientific">Candidatus Ornithobacterium hominis</name>
    <dbReference type="NCBI Taxonomy" id="2497989"/>
    <lineage>
        <taxon>Bacteria</taxon>
        <taxon>Pseudomonadati</taxon>
        <taxon>Bacteroidota</taxon>
        <taxon>Flavobacteriia</taxon>
        <taxon>Flavobacteriales</taxon>
        <taxon>Weeksellaceae</taxon>
        <taxon>Ornithobacterium</taxon>
    </lineage>
</organism>
<proteinExistence type="predicted"/>
<keyword evidence="1" id="KW-0472">Membrane</keyword>
<evidence type="ECO:0008006" key="4">
    <source>
        <dbReference type="Google" id="ProtNLM"/>
    </source>
</evidence>
<dbReference type="AlphaFoldDB" id="A0A383U2H9"/>
<feature type="transmembrane region" description="Helical" evidence="1">
    <location>
        <begin position="41"/>
        <end position="68"/>
    </location>
</feature>
<name>A0A383U2H9_9FLAO</name>
<dbReference type="OrthoDB" id="1451172at2"/>
<feature type="transmembrane region" description="Helical" evidence="1">
    <location>
        <begin position="12"/>
        <end position="29"/>
    </location>
</feature>